<feature type="domain" description="SusD-like N-terminal" evidence="7">
    <location>
        <begin position="90"/>
        <end position="231"/>
    </location>
</feature>
<dbReference type="SUPFAM" id="SSF48452">
    <property type="entry name" value="TPR-like"/>
    <property type="match status" value="1"/>
</dbReference>
<name>A0ABV8AK88_9FLAO</name>
<accession>A0ABV8AK88</accession>
<keyword evidence="4" id="KW-0472">Membrane</keyword>
<keyword evidence="9" id="KW-1185">Reference proteome</keyword>
<evidence type="ECO:0000256" key="2">
    <source>
        <dbReference type="ARBA" id="ARBA00006275"/>
    </source>
</evidence>
<evidence type="ECO:0000259" key="6">
    <source>
        <dbReference type="Pfam" id="PF07980"/>
    </source>
</evidence>
<evidence type="ECO:0000256" key="4">
    <source>
        <dbReference type="ARBA" id="ARBA00023136"/>
    </source>
</evidence>
<gene>
    <name evidence="8" type="ORF">ACFOSX_14570</name>
</gene>
<protein>
    <submittedName>
        <fullName evidence="8">RagB/SusD family nutrient uptake outer membrane protein</fullName>
    </submittedName>
</protein>
<evidence type="ECO:0000313" key="8">
    <source>
        <dbReference type="EMBL" id="MFC3878462.1"/>
    </source>
</evidence>
<evidence type="ECO:0000256" key="1">
    <source>
        <dbReference type="ARBA" id="ARBA00004442"/>
    </source>
</evidence>
<sequence length="452" mass="49770">MKTENIFKLLSILCLLNFLGCDNNLDVQPADFLTPESVLANGGNLQNILIAAYDLLGQDEVLAGQTQLASELLANSGELDWRGTFADPAEFNRKEMTAVNGFAAGFWDSAYEGINLTNIIFDNLELIEDSSERNRIEAEAKFIRGTLYFELARFFSLPYNNSGNNSQLGLPIVSEGVVSSAQLSFPSRNTLEETYDQAINDLSEAYAALPASNSIFADKYAAQAVLARLYLQQGNFPSARDAAHDVLENSGHSLASTYAGAFNNDSDGTEDIFMLQITTQDGINDFNTFWATRDFGGRSITGDVTVEAPFFEIFSGDDDRQDFTYEGVASIVTTKWQSQFANVPYLRIAEMHLIRAESNFREGSSLGLSPDAEITALRNRSNADPIIGLTLDDILEERKRELAFEGHALHDLKRLQGTVDGIPFNSDLLVFPIPQGELDSNPNLEPNPGYNN</sequence>
<evidence type="ECO:0000256" key="5">
    <source>
        <dbReference type="ARBA" id="ARBA00023237"/>
    </source>
</evidence>
<evidence type="ECO:0000259" key="7">
    <source>
        <dbReference type="Pfam" id="PF14322"/>
    </source>
</evidence>
<dbReference type="Proteomes" id="UP001595812">
    <property type="component" value="Unassembled WGS sequence"/>
</dbReference>
<dbReference type="Pfam" id="PF14322">
    <property type="entry name" value="SusD-like_3"/>
    <property type="match status" value="1"/>
</dbReference>
<organism evidence="8 9">
    <name type="scientific">Winogradskyella maritima</name>
    <dbReference type="NCBI Taxonomy" id="1517766"/>
    <lineage>
        <taxon>Bacteria</taxon>
        <taxon>Pseudomonadati</taxon>
        <taxon>Bacteroidota</taxon>
        <taxon>Flavobacteriia</taxon>
        <taxon>Flavobacteriales</taxon>
        <taxon>Flavobacteriaceae</taxon>
        <taxon>Winogradskyella</taxon>
    </lineage>
</organism>
<reference evidence="9" key="1">
    <citation type="journal article" date="2019" name="Int. J. Syst. Evol. Microbiol.">
        <title>The Global Catalogue of Microorganisms (GCM) 10K type strain sequencing project: providing services to taxonomists for standard genome sequencing and annotation.</title>
        <authorList>
            <consortium name="The Broad Institute Genomics Platform"/>
            <consortium name="The Broad Institute Genome Sequencing Center for Infectious Disease"/>
            <person name="Wu L."/>
            <person name="Ma J."/>
        </authorList>
    </citation>
    <scope>NUCLEOTIDE SEQUENCE [LARGE SCALE GENOMIC DNA]</scope>
    <source>
        <strain evidence="9">CECT 8979</strain>
    </source>
</reference>
<keyword evidence="3" id="KW-0732">Signal</keyword>
<comment type="caution">
    <text evidence="8">The sequence shown here is derived from an EMBL/GenBank/DDBJ whole genome shotgun (WGS) entry which is preliminary data.</text>
</comment>
<dbReference type="InterPro" id="IPR012944">
    <property type="entry name" value="SusD_RagB_dom"/>
</dbReference>
<evidence type="ECO:0000313" key="9">
    <source>
        <dbReference type="Proteomes" id="UP001595812"/>
    </source>
</evidence>
<dbReference type="RefSeq" id="WP_386102849.1">
    <property type="nucleotide sequence ID" value="NZ_JBHSAT010000023.1"/>
</dbReference>
<dbReference type="InterPro" id="IPR011990">
    <property type="entry name" value="TPR-like_helical_dom_sf"/>
</dbReference>
<feature type="domain" description="RagB/SusD" evidence="6">
    <location>
        <begin position="339"/>
        <end position="415"/>
    </location>
</feature>
<dbReference type="InterPro" id="IPR033985">
    <property type="entry name" value="SusD-like_N"/>
</dbReference>
<dbReference type="Gene3D" id="1.25.40.390">
    <property type="match status" value="1"/>
</dbReference>
<evidence type="ECO:0000256" key="3">
    <source>
        <dbReference type="ARBA" id="ARBA00022729"/>
    </source>
</evidence>
<comment type="subcellular location">
    <subcellularLocation>
        <location evidence="1">Cell outer membrane</location>
    </subcellularLocation>
</comment>
<keyword evidence="5" id="KW-0998">Cell outer membrane</keyword>
<dbReference type="CDD" id="cd08977">
    <property type="entry name" value="SusD"/>
    <property type="match status" value="1"/>
</dbReference>
<dbReference type="Pfam" id="PF07980">
    <property type="entry name" value="SusD_RagB"/>
    <property type="match status" value="1"/>
</dbReference>
<comment type="similarity">
    <text evidence="2">Belongs to the SusD family.</text>
</comment>
<proteinExistence type="inferred from homology"/>
<dbReference type="EMBL" id="JBHSAT010000023">
    <property type="protein sequence ID" value="MFC3878462.1"/>
    <property type="molecule type" value="Genomic_DNA"/>
</dbReference>